<feature type="compositionally biased region" description="Polar residues" evidence="1">
    <location>
        <begin position="39"/>
        <end position="50"/>
    </location>
</feature>
<dbReference type="EMBL" id="JACCBN010000001">
    <property type="protein sequence ID" value="NYD36819.1"/>
    <property type="molecule type" value="Genomic_DNA"/>
</dbReference>
<sequence>MDVKLNRRFLSEVHNHPDTERVLVQAALPIAAKVAAATPTDSGFTASSTHVEGGHRSADGRSVAAWVVQSGAGVQQQFGNSVERTPARQFDRGLGL</sequence>
<name>A0A7Y9J6V6_9PSEU</name>
<evidence type="ECO:0000256" key="1">
    <source>
        <dbReference type="SAM" id="MobiDB-lite"/>
    </source>
</evidence>
<feature type="compositionally biased region" description="Basic and acidic residues" evidence="1">
    <location>
        <begin position="85"/>
        <end position="96"/>
    </location>
</feature>
<organism evidence="2 3">
    <name type="scientific">Actinomycetospora corticicola</name>
    <dbReference type="NCBI Taxonomy" id="663602"/>
    <lineage>
        <taxon>Bacteria</taxon>
        <taxon>Bacillati</taxon>
        <taxon>Actinomycetota</taxon>
        <taxon>Actinomycetes</taxon>
        <taxon>Pseudonocardiales</taxon>
        <taxon>Pseudonocardiaceae</taxon>
        <taxon>Actinomycetospora</taxon>
    </lineage>
</organism>
<dbReference type="Proteomes" id="UP000535890">
    <property type="component" value="Unassembled WGS sequence"/>
</dbReference>
<protein>
    <recommendedName>
        <fullName evidence="4">HK97 gp10 family phage protein</fullName>
    </recommendedName>
</protein>
<keyword evidence="3" id="KW-1185">Reference proteome</keyword>
<gene>
    <name evidence="2" type="ORF">BJ983_002921</name>
</gene>
<dbReference type="AlphaFoldDB" id="A0A7Y9J6V6"/>
<reference evidence="2 3" key="1">
    <citation type="submission" date="2020-07" db="EMBL/GenBank/DDBJ databases">
        <title>Sequencing the genomes of 1000 actinobacteria strains.</title>
        <authorList>
            <person name="Klenk H.-P."/>
        </authorList>
    </citation>
    <scope>NUCLEOTIDE SEQUENCE [LARGE SCALE GENOMIC DNA]</scope>
    <source>
        <strain evidence="2 3">DSM 45772</strain>
    </source>
</reference>
<evidence type="ECO:0000313" key="2">
    <source>
        <dbReference type="EMBL" id="NYD36819.1"/>
    </source>
</evidence>
<evidence type="ECO:0008006" key="4">
    <source>
        <dbReference type="Google" id="ProtNLM"/>
    </source>
</evidence>
<comment type="caution">
    <text evidence="2">The sequence shown here is derived from an EMBL/GenBank/DDBJ whole genome shotgun (WGS) entry which is preliminary data.</text>
</comment>
<dbReference type="RefSeq" id="WP_179794443.1">
    <property type="nucleotide sequence ID" value="NZ_BAABHP010000021.1"/>
</dbReference>
<proteinExistence type="predicted"/>
<feature type="region of interest" description="Disordered" evidence="1">
    <location>
        <begin position="39"/>
        <end position="58"/>
    </location>
</feature>
<accession>A0A7Y9J6V6</accession>
<evidence type="ECO:0000313" key="3">
    <source>
        <dbReference type="Proteomes" id="UP000535890"/>
    </source>
</evidence>
<feature type="region of interest" description="Disordered" evidence="1">
    <location>
        <begin position="77"/>
        <end position="96"/>
    </location>
</feature>